<dbReference type="RefSeq" id="WP_088392464.1">
    <property type="nucleotide sequence ID" value="NZ_MXPU01000004.1"/>
</dbReference>
<protein>
    <recommendedName>
        <fullName evidence="8">Ribonuclease VapC</fullName>
        <shortName evidence="8">RNase VapC</shortName>
        <ecNumber evidence="8">3.1.-.-</ecNumber>
    </recommendedName>
    <alternativeName>
        <fullName evidence="8">Toxin VapC</fullName>
    </alternativeName>
</protein>
<dbReference type="InterPro" id="IPR022907">
    <property type="entry name" value="VapC_family"/>
</dbReference>
<feature type="domain" description="PIN" evidence="9">
    <location>
        <begin position="2"/>
        <end position="122"/>
    </location>
</feature>
<keyword evidence="6 8" id="KW-0460">Magnesium</keyword>
<evidence type="ECO:0000259" key="9">
    <source>
        <dbReference type="Pfam" id="PF01850"/>
    </source>
</evidence>
<dbReference type="EMBL" id="MXPU01000004">
    <property type="protein sequence ID" value="OWO95726.1"/>
    <property type="molecule type" value="Genomic_DNA"/>
</dbReference>
<gene>
    <name evidence="8" type="primary">vapC</name>
    <name evidence="10" type="ORF">B5E41_07835</name>
</gene>
<name>A0A246DZD5_9HYPH</name>
<dbReference type="PANTHER" id="PTHR33653">
    <property type="entry name" value="RIBONUCLEASE VAPC2"/>
    <property type="match status" value="1"/>
</dbReference>
<dbReference type="SUPFAM" id="SSF88723">
    <property type="entry name" value="PIN domain-like"/>
    <property type="match status" value="1"/>
</dbReference>
<dbReference type="InterPro" id="IPR029060">
    <property type="entry name" value="PIN-like_dom_sf"/>
</dbReference>
<keyword evidence="3 8" id="KW-0540">Nuclease</keyword>
<dbReference type="GO" id="GO:0004540">
    <property type="term" value="F:RNA nuclease activity"/>
    <property type="evidence" value="ECO:0007669"/>
    <property type="project" value="InterPro"/>
</dbReference>
<dbReference type="GO" id="GO:0090729">
    <property type="term" value="F:toxin activity"/>
    <property type="evidence" value="ECO:0007669"/>
    <property type="project" value="UniProtKB-KW"/>
</dbReference>
<evidence type="ECO:0000313" key="11">
    <source>
        <dbReference type="Proteomes" id="UP000197269"/>
    </source>
</evidence>
<evidence type="ECO:0000256" key="2">
    <source>
        <dbReference type="ARBA" id="ARBA00022649"/>
    </source>
</evidence>
<evidence type="ECO:0000256" key="8">
    <source>
        <dbReference type="HAMAP-Rule" id="MF_00265"/>
    </source>
</evidence>
<keyword evidence="8" id="KW-0800">Toxin</keyword>
<dbReference type="InterPro" id="IPR002716">
    <property type="entry name" value="PIN_dom"/>
</dbReference>
<dbReference type="PANTHER" id="PTHR33653:SF1">
    <property type="entry name" value="RIBONUCLEASE VAPC2"/>
    <property type="match status" value="1"/>
</dbReference>
<comment type="similarity">
    <text evidence="7 8">Belongs to the PINc/VapC protein family.</text>
</comment>
<keyword evidence="5 8" id="KW-0378">Hydrolase</keyword>
<evidence type="ECO:0000256" key="1">
    <source>
        <dbReference type="ARBA" id="ARBA00001946"/>
    </source>
</evidence>
<dbReference type="GO" id="GO:0016787">
    <property type="term" value="F:hydrolase activity"/>
    <property type="evidence" value="ECO:0007669"/>
    <property type="project" value="UniProtKB-KW"/>
</dbReference>
<dbReference type="AlphaFoldDB" id="A0A246DZD5"/>
<dbReference type="EC" id="3.1.-.-" evidence="8"/>
<evidence type="ECO:0000256" key="6">
    <source>
        <dbReference type="ARBA" id="ARBA00022842"/>
    </source>
</evidence>
<evidence type="ECO:0000256" key="4">
    <source>
        <dbReference type="ARBA" id="ARBA00022723"/>
    </source>
</evidence>
<comment type="caution">
    <text evidence="10">The sequence shown here is derived from an EMBL/GenBank/DDBJ whole genome shotgun (WGS) entry which is preliminary data.</text>
</comment>
<dbReference type="CDD" id="cd18731">
    <property type="entry name" value="PIN_NgFitB-like"/>
    <property type="match status" value="1"/>
</dbReference>
<organism evidence="10 11">
    <name type="scientific">Rhizobium esperanzae</name>
    <dbReference type="NCBI Taxonomy" id="1967781"/>
    <lineage>
        <taxon>Bacteria</taxon>
        <taxon>Pseudomonadati</taxon>
        <taxon>Pseudomonadota</taxon>
        <taxon>Alphaproteobacteria</taxon>
        <taxon>Hyphomicrobiales</taxon>
        <taxon>Rhizobiaceae</taxon>
        <taxon>Rhizobium/Agrobacterium group</taxon>
        <taxon>Rhizobium</taxon>
    </lineage>
</organism>
<dbReference type="Gene3D" id="3.40.50.1010">
    <property type="entry name" value="5'-nuclease"/>
    <property type="match status" value="1"/>
</dbReference>
<dbReference type="Pfam" id="PF01850">
    <property type="entry name" value="PIN"/>
    <property type="match status" value="1"/>
</dbReference>
<evidence type="ECO:0000256" key="7">
    <source>
        <dbReference type="ARBA" id="ARBA00038093"/>
    </source>
</evidence>
<dbReference type="HAMAP" id="MF_00265">
    <property type="entry name" value="VapC_Nob1"/>
    <property type="match status" value="1"/>
</dbReference>
<comment type="cofactor">
    <cofactor evidence="1 8">
        <name>Mg(2+)</name>
        <dbReference type="ChEBI" id="CHEBI:18420"/>
    </cofactor>
</comment>
<keyword evidence="4 8" id="KW-0479">Metal-binding</keyword>
<accession>A0A246DZD5</accession>
<dbReference type="InterPro" id="IPR050556">
    <property type="entry name" value="Type_II_TA_system_RNase"/>
</dbReference>
<dbReference type="Proteomes" id="UP000197269">
    <property type="component" value="Unassembled WGS sequence"/>
</dbReference>
<proteinExistence type="inferred from homology"/>
<feature type="binding site" evidence="8">
    <location>
        <position position="103"/>
    </location>
    <ligand>
        <name>Mg(2+)</name>
        <dbReference type="ChEBI" id="CHEBI:18420"/>
    </ligand>
</feature>
<feature type="binding site" evidence="8">
    <location>
        <position position="5"/>
    </location>
    <ligand>
        <name>Mg(2+)</name>
        <dbReference type="ChEBI" id="CHEBI:18420"/>
    </ligand>
</feature>
<sequence>MIVLDTNVLSEAMKPAPNPAVRSWLNEQVAETLYLSSVTLAELLFGIGTLPDGRRKAALSETLGGALDLFGDRILPFDVGAARHYADFAVRAREDGKGFPTPDGYIAAIAASKGFMIATRDVSPFEAAGLIVINPWNHRSSEASQEDS</sequence>
<keyword evidence="2 8" id="KW-1277">Toxin-antitoxin system</keyword>
<dbReference type="GO" id="GO:0000287">
    <property type="term" value="F:magnesium ion binding"/>
    <property type="evidence" value="ECO:0007669"/>
    <property type="project" value="UniProtKB-UniRule"/>
</dbReference>
<comment type="function">
    <text evidence="8">Toxic component of a toxin-antitoxin (TA) system. An RNase.</text>
</comment>
<evidence type="ECO:0000313" key="10">
    <source>
        <dbReference type="EMBL" id="OWO95726.1"/>
    </source>
</evidence>
<evidence type="ECO:0000256" key="3">
    <source>
        <dbReference type="ARBA" id="ARBA00022722"/>
    </source>
</evidence>
<reference evidence="10 11" key="1">
    <citation type="submission" date="2017-03" db="EMBL/GenBank/DDBJ databases">
        <title>Genome of strain Rhizobium sp. CNPSo 668.</title>
        <authorList>
            <person name="Ribeiro R."/>
        </authorList>
    </citation>
    <scope>NUCLEOTIDE SEQUENCE [LARGE SCALE GENOMIC DNA]</scope>
    <source>
        <strain evidence="10 11">CNPSo 668</strain>
    </source>
</reference>
<evidence type="ECO:0000256" key="5">
    <source>
        <dbReference type="ARBA" id="ARBA00022801"/>
    </source>
</evidence>